<accession>X1H5N8</accession>
<evidence type="ECO:0000313" key="1">
    <source>
        <dbReference type="EMBL" id="GAH49174.1"/>
    </source>
</evidence>
<name>X1H5N8_9ZZZZ</name>
<protein>
    <submittedName>
        <fullName evidence="1">Uncharacterized protein</fullName>
    </submittedName>
</protein>
<dbReference type="AlphaFoldDB" id="X1H5N8"/>
<reference evidence="1" key="1">
    <citation type="journal article" date="2014" name="Front. Microbiol.">
        <title>High frequency of phylogenetically diverse reductive dehalogenase-homologous genes in deep subseafloor sedimentary metagenomes.</title>
        <authorList>
            <person name="Kawai M."/>
            <person name="Futagami T."/>
            <person name="Toyoda A."/>
            <person name="Takaki Y."/>
            <person name="Nishi S."/>
            <person name="Hori S."/>
            <person name="Arai W."/>
            <person name="Tsubouchi T."/>
            <person name="Morono Y."/>
            <person name="Uchiyama I."/>
            <person name="Ito T."/>
            <person name="Fujiyama A."/>
            <person name="Inagaki F."/>
            <person name="Takami H."/>
        </authorList>
    </citation>
    <scope>NUCLEOTIDE SEQUENCE</scope>
    <source>
        <strain evidence="1">Expedition CK06-06</strain>
    </source>
</reference>
<proteinExistence type="predicted"/>
<organism evidence="1">
    <name type="scientific">marine sediment metagenome</name>
    <dbReference type="NCBI Taxonomy" id="412755"/>
    <lineage>
        <taxon>unclassified sequences</taxon>
        <taxon>metagenomes</taxon>
        <taxon>ecological metagenomes</taxon>
    </lineage>
</organism>
<dbReference type="EMBL" id="BARU01019122">
    <property type="protein sequence ID" value="GAH49174.1"/>
    <property type="molecule type" value="Genomic_DNA"/>
</dbReference>
<sequence>PNNSIRLPVVSDVINKPKTLKDNAVPIKSKPTFKSFEIIGTRGPINAQVIPVINNLKKEKIKILLSL</sequence>
<gene>
    <name evidence="1" type="ORF">S03H2_31531</name>
</gene>
<feature type="non-terminal residue" evidence="1">
    <location>
        <position position="1"/>
    </location>
</feature>
<comment type="caution">
    <text evidence="1">The sequence shown here is derived from an EMBL/GenBank/DDBJ whole genome shotgun (WGS) entry which is preliminary data.</text>
</comment>